<sequence>MAPEVLGPRLFVDAPSLPIFIHGDDFDPTSSTHADFRSFYPSSINAWATFGVEALKWVVNEDRTTLTTNPDAVLHRHFPNQKPEALFVWQSEKPAVLSHLQGRSLIQSYLDCDTKTVSIVNQLSSYMHEYEVTYVSLANWEETWIFRRSGALGITSRSPRSLSATPPQLLPAHPSVARSSSPGRSPSASRTSLLLPALPKSLSPKDLTRAHQHAALSSTPPGSGDDTTGGPADEAKETGDSWFEGPPKQLKSIDTTSFEASKVVVGSGSMGVSYCGVFEGRPAILKMLGLGKTKRGQERLTNEIEAYEALWGLAVGVFIGGGEWGPLGVLATEEIVNGRKEGVKTMEGFEEDLLLIEDSLRFNHESGYVHGDVRPQNILFSGEGADRKALFIDLETAHKAGEEELENPAIFTPGESQAAIPYEDATRRTASISVACAILTARAADVGATDEEETAEAGDEEDAGVEEAAVRAGDAACPGSVTGIPASTFATQF</sequence>
<dbReference type="PANTHER" id="PTHR37171:SF1">
    <property type="entry name" value="SERINE_THREONINE-PROTEIN KINASE YRZF-RELATED"/>
    <property type="match status" value="1"/>
</dbReference>
<dbReference type="GO" id="GO:0004672">
    <property type="term" value="F:protein kinase activity"/>
    <property type="evidence" value="ECO:0007669"/>
    <property type="project" value="InterPro"/>
</dbReference>
<name>A0A4P9WH85_9FUNG</name>
<dbReference type="AlphaFoldDB" id="A0A4P9WH85"/>
<feature type="compositionally biased region" description="Polar residues" evidence="1">
    <location>
        <begin position="157"/>
        <end position="166"/>
    </location>
</feature>
<gene>
    <name evidence="2" type="ORF">BDK51DRAFT_46893</name>
</gene>
<feature type="region of interest" description="Disordered" evidence="1">
    <location>
        <begin position="206"/>
        <end position="250"/>
    </location>
</feature>
<evidence type="ECO:0000313" key="2">
    <source>
        <dbReference type="EMBL" id="RKO89886.1"/>
    </source>
</evidence>
<dbReference type="PROSITE" id="PS00109">
    <property type="entry name" value="PROTEIN_KINASE_TYR"/>
    <property type="match status" value="1"/>
</dbReference>
<dbReference type="InterPro" id="IPR011009">
    <property type="entry name" value="Kinase-like_dom_sf"/>
</dbReference>
<dbReference type="SUPFAM" id="SSF56112">
    <property type="entry name" value="Protein kinase-like (PK-like)"/>
    <property type="match status" value="1"/>
</dbReference>
<evidence type="ECO:0000256" key="1">
    <source>
        <dbReference type="SAM" id="MobiDB-lite"/>
    </source>
</evidence>
<evidence type="ECO:0000313" key="3">
    <source>
        <dbReference type="Proteomes" id="UP000269721"/>
    </source>
</evidence>
<dbReference type="PANTHER" id="PTHR37171">
    <property type="entry name" value="SERINE/THREONINE-PROTEIN KINASE YRZF-RELATED"/>
    <property type="match status" value="1"/>
</dbReference>
<proteinExistence type="predicted"/>
<feature type="region of interest" description="Disordered" evidence="1">
    <location>
        <begin position="157"/>
        <end position="191"/>
    </location>
</feature>
<feature type="compositionally biased region" description="Low complexity" evidence="1">
    <location>
        <begin position="174"/>
        <end position="191"/>
    </location>
</feature>
<dbReference type="InterPro" id="IPR008266">
    <property type="entry name" value="Tyr_kinase_AS"/>
</dbReference>
<feature type="compositionally biased region" description="Low complexity" evidence="1">
    <location>
        <begin position="217"/>
        <end position="232"/>
    </location>
</feature>
<dbReference type="OrthoDB" id="2136197at2759"/>
<reference evidence="3" key="1">
    <citation type="journal article" date="2018" name="Nat. Microbiol.">
        <title>Leveraging single-cell genomics to expand the fungal tree of life.</title>
        <authorList>
            <person name="Ahrendt S.R."/>
            <person name="Quandt C.A."/>
            <person name="Ciobanu D."/>
            <person name="Clum A."/>
            <person name="Salamov A."/>
            <person name="Andreopoulos B."/>
            <person name="Cheng J.F."/>
            <person name="Woyke T."/>
            <person name="Pelin A."/>
            <person name="Henrissat B."/>
            <person name="Reynolds N.K."/>
            <person name="Benny G.L."/>
            <person name="Smith M.E."/>
            <person name="James T.Y."/>
            <person name="Grigoriev I.V."/>
        </authorList>
    </citation>
    <scope>NUCLEOTIDE SEQUENCE [LARGE SCALE GENOMIC DNA]</scope>
</reference>
<dbReference type="EMBL" id="KZ995835">
    <property type="protein sequence ID" value="RKO89886.1"/>
    <property type="molecule type" value="Genomic_DNA"/>
</dbReference>
<accession>A0A4P9WH85</accession>
<dbReference type="Proteomes" id="UP000269721">
    <property type="component" value="Unassembled WGS sequence"/>
</dbReference>
<keyword evidence="3" id="KW-1185">Reference proteome</keyword>
<feature type="region of interest" description="Disordered" evidence="1">
    <location>
        <begin position="445"/>
        <end position="466"/>
    </location>
</feature>
<dbReference type="Gene3D" id="1.10.510.10">
    <property type="entry name" value="Transferase(Phosphotransferase) domain 1"/>
    <property type="match status" value="1"/>
</dbReference>
<organism evidence="2 3">
    <name type="scientific">Blyttiomyces helicus</name>
    <dbReference type="NCBI Taxonomy" id="388810"/>
    <lineage>
        <taxon>Eukaryota</taxon>
        <taxon>Fungi</taxon>
        <taxon>Fungi incertae sedis</taxon>
        <taxon>Chytridiomycota</taxon>
        <taxon>Chytridiomycota incertae sedis</taxon>
        <taxon>Chytridiomycetes</taxon>
        <taxon>Chytridiomycetes incertae sedis</taxon>
        <taxon>Blyttiomyces</taxon>
    </lineage>
</organism>
<protein>
    <submittedName>
        <fullName evidence="2">Uncharacterized protein</fullName>
    </submittedName>
</protein>
<feature type="compositionally biased region" description="Acidic residues" evidence="1">
    <location>
        <begin position="448"/>
        <end position="465"/>
    </location>
</feature>
<dbReference type="InterPro" id="IPR052396">
    <property type="entry name" value="Meiotic_Drive_Suppr_Kinase"/>
</dbReference>